<reference evidence="2" key="1">
    <citation type="journal article" date="2018" name="PLoS Negl. Trop. Dis.">
        <title>Sialome diversity of ticks revealed by RNAseq of single tick salivary glands.</title>
        <authorList>
            <person name="Perner J."/>
            <person name="Kropackova S."/>
            <person name="Kopacek P."/>
            <person name="Ribeiro J.M."/>
        </authorList>
    </citation>
    <scope>NUCLEOTIDE SEQUENCE</scope>
    <source>
        <strain evidence="2">Siblings of single egg batch collected in Ceske Budejovice</strain>
        <tissue evidence="2">Salivary glands</tissue>
    </source>
</reference>
<name>A0A147BB78_IXORI</name>
<proteinExistence type="predicted"/>
<feature type="non-terminal residue" evidence="2">
    <location>
        <position position="1"/>
    </location>
</feature>
<feature type="compositionally biased region" description="Basic residues" evidence="1">
    <location>
        <begin position="1"/>
        <end position="13"/>
    </location>
</feature>
<evidence type="ECO:0000313" key="2">
    <source>
        <dbReference type="EMBL" id="JAR87732.1"/>
    </source>
</evidence>
<protein>
    <submittedName>
        <fullName evidence="2">Uncharacterized protein</fullName>
    </submittedName>
</protein>
<dbReference type="EMBL" id="GEGO01007672">
    <property type="protein sequence ID" value="JAR87732.1"/>
    <property type="molecule type" value="Transcribed_RNA"/>
</dbReference>
<sequence>RRRRRSKKLRSKNKPSSCSGERGVGSRGRVLVGLDRPQRRSRRRGDQSSRNKRTNERADPGRLVNGTFIEIMEFM</sequence>
<dbReference type="AlphaFoldDB" id="A0A147BB78"/>
<feature type="region of interest" description="Disordered" evidence="1">
    <location>
        <begin position="1"/>
        <end position="63"/>
    </location>
</feature>
<organism evidence="2">
    <name type="scientific">Ixodes ricinus</name>
    <name type="common">Common tick</name>
    <name type="synonym">Acarus ricinus</name>
    <dbReference type="NCBI Taxonomy" id="34613"/>
    <lineage>
        <taxon>Eukaryota</taxon>
        <taxon>Metazoa</taxon>
        <taxon>Ecdysozoa</taxon>
        <taxon>Arthropoda</taxon>
        <taxon>Chelicerata</taxon>
        <taxon>Arachnida</taxon>
        <taxon>Acari</taxon>
        <taxon>Parasitiformes</taxon>
        <taxon>Ixodida</taxon>
        <taxon>Ixodoidea</taxon>
        <taxon>Ixodidae</taxon>
        <taxon>Ixodinae</taxon>
        <taxon>Ixodes</taxon>
    </lineage>
</organism>
<feature type="compositionally biased region" description="Low complexity" evidence="1">
    <location>
        <begin position="14"/>
        <end position="35"/>
    </location>
</feature>
<evidence type="ECO:0000256" key="1">
    <source>
        <dbReference type="SAM" id="MobiDB-lite"/>
    </source>
</evidence>
<accession>A0A147BB78</accession>
<feature type="compositionally biased region" description="Basic and acidic residues" evidence="1">
    <location>
        <begin position="44"/>
        <end position="60"/>
    </location>
</feature>